<dbReference type="PRINTS" id="PR00469">
    <property type="entry name" value="PNDRDTASEII"/>
</dbReference>
<reference evidence="7" key="1">
    <citation type="journal article" date="2023" name="Mol. Phylogenet. Evol.">
        <title>Genome-scale phylogeny and comparative genomics of the fungal order Sordariales.</title>
        <authorList>
            <person name="Hensen N."/>
            <person name="Bonometti L."/>
            <person name="Westerberg I."/>
            <person name="Brannstrom I.O."/>
            <person name="Guillou S."/>
            <person name="Cros-Aarteil S."/>
            <person name="Calhoun S."/>
            <person name="Haridas S."/>
            <person name="Kuo A."/>
            <person name="Mondo S."/>
            <person name="Pangilinan J."/>
            <person name="Riley R."/>
            <person name="LaButti K."/>
            <person name="Andreopoulos B."/>
            <person name="Lipzen A."/>
            <person name="Chen C."/>
            <person name="Yan M."/>
            <person name="Daum C."/>
            <person name="Ng V."/>
            <person name="Clum A."/>
            <person name="Steindorff A."/>
            <person name="Ohm R.A."/>
            <person name="Martin F."/>
            <person name="Silar P."/>
            <person name="Natvig D.O."/>
            <person name="Lalanne C."/>
            <person name="Gautier V."/>
            <person name="Ament-Velasquez S.L."/>
            <person name="Kruys A."/>
            <person name="Hutchinson M.I."/>
            <person name="Powell A.J."/>
            <person name="Barry K."/>
            <person name="Miller A.N."/>
            <person name="Grigoriev I.V."/>
            <person name="Debuchy R."/>
            <person name="Gladieux P."/>
            <person name="Hiltunen Thoren M."/>
            <person name="Johannesson H."/>
        </authorList>
    </citation>
    <scope>NUCLEOTIDE SEQUENCE</scope>
    <source>
        <strain evidence="7">CBS 958.72</strain>
    </source>
</reference>
<dbReference type="PANTHER" id="PTHR43735:SF3">
    <property type="entry name" value="FERROPTOSIS SUPPRESSOR PROTEIN 1"/>
    <property type="match status" value="1"/>
</dbReference>
<evidence type="ECO:0000256" key="2">
    <source>
        <dbReference type="ARBA" id="ARBA00022630"/>
    </source>
</evidence>
<organism evidence="7 8">
    <name type="scientific">Lasiosphaeria ovina</name>
    <dbReference type="NCBI Taxonomy" id="92902"/>
    <lineage>
        <taxon>Eukaryota</taxon>
        <taxon>Fungi</taxon>
        <taxon>Dikarya</taxon>
        <taxon>Ascomycota</taxon>
        <taxon>Pezizomycotina</taxon>
        <taxon>Sordariomycetes</taxon>
        <taxon>Sordariomycetidae</taxon>
        <taxon>Sordariales</taxon>
        <taxon>Lasiosphaeriaceae</taxon>
        <taxon>Lasiosphaeria</taxon>
    </lineage>
</organism>
<dbReference type="SUPFAM" id="SSF51905">
    <property type="entry name" value="FAD/NAD(P)-binding domain"/>
    <property type="match status" value="1"/>
</dbReference>
<feature type="domain" description="FAD/NAD(P)-binding" evidence="6">
    <location>
        <begin position="7"/>
        <end position="364"/>
    </location>
</feature>
<evidence type="ECO:0000256" key="4">
    <source>
        <dbReference type="ARBA" id="ARBA00023002"/>
    </source>
</evidence>
<evidence type="ECO:0000313" key="8">
    <source>
        <dbReference type="Proteomes" id="UP001287356"/>
    </source>
</evidence>
<feature type="region of interest" description="Disordered" evidence="5">
    <location>
        <begin position="256"/>
        <end position="276"/>
    </location>
</feature>
<dbReference type="InterPro" id="IPR036188">
    <property type="entry name" value="FAD/NAD-bd_sf"/>
</dbReference>
<proteinExistence type="inferred from homology"/>
<sequence length="455" mass="47548">MAEPKKHIVVLGASYAGLSTAHYVLKHVLPRLPDSGGYDVVLVSASAEAMCRPACPRALIADRFFPQDKLFVGVAAQFAAYPPGQFRFVHGRATALDRRGRTVAVALSSSKPENTSTETETIPFHALVIATGASTPSPLLGLNDGPSDTLRAHWAAFRTALPAARSIVIAGGGPAGVEVAGELGEHLNGSSGGGGGGWKAWWPLGSSKPPPRVAITLVTSAPELLPALPPAIARAAEAQLARLGVRVVKNTRVTAVSFTPSPSPSSKNSTSDLDPDPLTSHAAVTLASGAILHADLYIPCVGTTPNTAFLAGSDSDSSSSELLTADGRVATDPSTLRISSAQPGERLYAVGDASDYARRPAVHAVLAAVPVLCANLRRDLLLPLVGEGKGQEGDDAVFREDTRATQLVPLGTRTGVGAVMGYRLPGFAVWLIKGRDYWLWTTGRLWSGRQWAKES</sequence>
<feature type="compositionally biased region" description="Low complexity" evidence="5">
    <location>
        <begin position="256"/>
        <end position="271"/>
    </location>
</feature>
<dbReference type="Pfam" id="PF07992">
    <property type="entry name" value="Pyr_redox_2"/>
    <property type="match status" value="1"/>
</dbReference>
<dbReference type="PANTHER" id="PTHR43735">
    <property type="entry name" value="APOPTOSIS-INDUCING FACTOR 1"/>
    <property type="match status" value="1"/>
</dbReference>
<evidence type="ECO:0000256" key="5">
    <source>
        <dbReference type="SAM" id="MobiDB-lite"/>
    </source>
</evidence>
<dbReference type="InterPro" id="IPR023753">
    <property type="entry name" value="FAD/NAD-binding_dom"/>
</dbReference>
<accession>A0AAE0NAN7</accession>
<dbReference type="PRINTS" id="PR00368">
    <property type="entry name" value="FADPNR"/>
</dbReference>
<keyword evidence="3" id="KW-0274">FAD</keyword>
<dbReference type="AlphaFoldDB" id="A0AAE0NAN7"/>
<dbReference type="Gene3D" id="3.50.50.100">
    <property type="match status" value="1"/>
</dbReference>
<keyword evidence="2" id="KW-0285">Flavoprotein</keyword>
<comment type="caution">
    <text evidence="7">The sequence shown here is derived from an EMBL/GenBank/DDBJ whole genome shotgun (WGS) entry which is preliminary data.</text>
</comment>
<dbReference type="GO" id="GO:0050660">
    <property type="term" value="F:flavin adenine dinucleotide binding"/>
    <property type="evidence" value="ECO:0007669"/>
    <property type="project" value="TreeGrafter"/>
</dbReference>
<dbReference type="EMBL" id="JAULSN010000003">
    <property type="protein sequence ID" value="KAK3375599.1"/>
    <property type="molecule type" value="Genomic_DNA"/>
</dbReference>
<keyword evidence="4" id="KW-0560">Oxidoreductase</keyword>
<comment type="similarity">
    <text evidence="1">Belongs to the FAD-dependent oxidoreductase family.</text>
</comment>
<dbReference type="Proteomes" id="UP001287356">
    <property type="component" value="Unassembled WGS sequence"/>
</dbReference>
<dbReference type="GO" id="GO:0004174">
    <property type="term" value="F:electron-transferring-flavoprotein dehydrogenase activity"/>
    <property type="evidence" value="ECO:0007669"/>
    <property type="project" value="TreeGrafter"/>
</dbReference>
<name>A0AAE0NAN7_9PEZI</name>
<evidence type="ECO:0000259" key="6">
    <source>
        <dbReference type="Pfam" id="PF07992"/>
    </source>
</evidence>
<evidence type="ECO:0000313" key="7">
    <source>
        <dbReference type="EMBL" id="KAK3375599.1"/>
    </source>
</evidence>
<dbReference type="GO" id="GO:0005737">
    <property type="term" value="C:cytoplasm"/>
    <property type="evidence" value="ECO:0007669"/>
    <property type="project" value="TreeGrafter"/>
</dbReference>
<keyword evidence="8" id="KW-1185">Reference proteome</keyword>
<evidence type="ECO:0000256" key="3">
    <source>
        <dbReference type="ARBA" id="ARBA00022827"/>
    </source>
</evidence>
<protein>
    <recommendedName>
        <fullName evidence="6">FAD/NAD(P)-binding domain-containing protein</fullName>
    </recommendedName>
</protein>
<evidence type="ECO:0000256" key="1">
    <source>
        <dbReference type="ARBA" id="ARBA00006442"/>
    </source>
</evidence>
<reference evidence="7" key="2">
    <citation type="submission" date="2023-06" db="EMBL/GenBank/DDBJ databases">
        <authorList>
            <consortium name="Lawrence Berkeley National Laboratory"/>
            <person name="Haridas S."/>
            <person name="Hensen N."/>
            <person name="Bonometti L."/>
            <person name="Westerberg I."/>
            <person name="Brannstrom I.O."/>
            <person name="Guillou S."/>
            <person name="Cros-Aarteil S."/>
            <person name="Calhoun S."/>
            <person name="Kuo A."/>
            <person name="Mondo S."/>
            <person name="Pangilinan J."/>
            <person name="Riley R."/>
            <person name="Labutti K."/>
            <person name="Andreopoulos B."/>
            <person name="Lipzen A."/>
            <person name="Chen C."/>
            <person name="Yanf M."/>
            <person name="Daum C."/>
            <person name="Ng V."/>
            <person name="Clum A."/>
            <person name="Steindorff A."/>
            <person name="Ohm R."/>
            <person name="Martin F."/>
            <person name="Silar P."/>
            <person name="Natvig D."/>
            <person name="Lalanne C."/>
            <person name="Gautier V."/>
            <person name="Ament-Velasquez S.L."/>
            <person name="Kruys A."/>
            <person name="Hutchinson M.I."/>
            <person name="Powell A.J."/>
            <person name="Barry K."/>
            <person name="Miller A.N."/>
            <person name="Grigoriev I.V."/>
            <person name="Debuchy R."/>
            <person name="Gladieux P."/>
            <person name="Thoren M.H."/>
            <person name="Johannesson H."/>
        </authorList>
    </citation>
    <scope>NUCLEOTIDE SEQUENCE</scope>
    <source>
        <strain evidence="7">CBS 958.72</strain>
    </source>
</reference>
<gene>
    <name evidence="7" type="ORF">B0T24DRAFT_204027</name>
</gene>